<dbReference type="SUPFAM" id="SSF48726">
    <property type="entry name" value="Immunoglobulin"/>
    <property type="match status" value="3"/>
</dbReference>
<evidence type="ECO:0000256" key="4">
    <source>
        <dbReference type="ARBA" id="ARBA00022989"/>
    </source>
</evidence>
<dbReference type="GO" id="GO:0061041">
    <property type="term" value="P:regulation of wound healing"/>
    <property type="evidence" value="ECO:0007669"/>
    <property type="project" value="TreeGrafter"/>
</dbReference>
<dbReference type="Pfam" id="PF08205">
    <property type="entry name" value="C2-set_2"/>
    <property type="match status" value="1"/>
</dbReference>
<comment type="caution">
    <text evidence="9">The sequence shown here is derived from an EMBL/GenBank/DDBJ whole genome shotgun (WGS) entry which is preliminary data.</text>
</comment>
<comment type="subcellular location">
    <subcellularLocation>
        <location evidence="1">Membrane</location>
        <topology evidence="1">Single-pass membrane protein</topology>
    </subcellularLocation>
</comment>
<dbReference type="FunFam" id="2.60.40.10:FF:000588">
    <property type="entry name" value="Cell adhesion molecule 4"/>
    <property type="match status" value="1"/>
</dbReference>
<evidence type="ECO:0000256" key="7">
    <source>
        <dbReference type="ARBA" id="ARBA00023180"/>
    </source>
</evidence>
<keyword evidence="5" id="KW-0472">Membrane</keyword>
<dbReference type="InterPro" id="IPR003599">
    <property type="entry name" value="Ig_sub"/>
</dbReference>
<proteinExistence type="predicted"/>
<evidence type="ECO:0000313" key="10">
    <source>
        <dbReference type="Proteomes" id="UP001066276"/>
    </source>
</evidence>
<dbReference type="GO" id="GO:0007156">
    <property type="term" value="P:homophilic cell adhesion via plasma membrane adhesion molecules"/>
    <property type="evidence" value="ECO:0007669"/>
    <property type="project" value="TreeGrafter"/>
</dbReference>
<dbReference type="InterPro" id="IPR013162">
    <property type="entry name" value="CD80_C2-set"/>
</dbReference>
<dbReference type="InterPro" id="IPR007110">
    <property type="entry name" value="Ig-like_dom"/>
</dbReference>
<dbReference type="CDD" id="cd05885">
    <property type="entry name" value="IgI_2_Necl-4"/>
    <property type="match status" value="1"/>
</dbReference>
<dbReference type="Gene3D" id="2.60.40.10">
    <property type="entry name" value="Immunoglobulins"/>
    <property type="match status" value="2"/>
</dbReference>
<dbReference type="SMART" id="SM00409">
    <property type="entry name" value="IG"/>
    <property type="match status" value="2"/>
</dbReference>
<evidence type="ECO:0000256" key="6">
    <source>
        <dbReference type="ARBA" id="ARBA00023157"/>
    </source>
</evidence>
<reference evidence="9" key="1">
    <citation type="journal article" date="2022" name="bioRxiv">
        <title>Sequencing and chromosome-scale assembly of the giantPleurodeles waltlgenome.</title>
        <authorList>
            <person name="Brown T."/>
            <person name="Elewa A."/>
            <person name="Iarovenko S."/>
            <person name="Subramanian E."/>
            <person name="Araus A.J."/>
            <person name="Petzold A."/>
            <person name="Susuki M."/>
            <person name="Suzuki K.-i.T."/>
            <person name="Hayashi T."/>
            <person name="Toyoda A."/>
            <person name="Oliveira C."/>
            <person name="Osipova E."/>
            <person name="Leigh N.D."/>
            <person name="Simon A."/>
            <person name="Yun M.H."/>
        </authorList>
    </citation>
    <scope>NUCLEOTIDE SEQUENCE</scope>
    <source>
        <strain evidence="9">20211129_DDA</strain>
        <tissue evidence="9">Liver</tissue>
    </source>
</reference>
<organism evidence="9 10">
    <name type="scientific">Pleurodeles waltl</name>
    <name type="common">Iberian ribbed newt</name>
    <dbReference type="NCBI Taxonomy" id="8319"/>
    <lineage>
        <taxon>Eukaryota</taxon>
        <taxon>Metazoa</taxon>
        <taxon>Chordata</taxon>
        <taxon>Craniata</taxon>
        <taxon>Vertebrata</taxon>
        <taxon>Euteleostomi</taxon>
        <taxon>Amphibia</taxon>
        <taxon>Batrachia</taxon>
        <taxon>Caudata</taxon>
        <taxon>Salamandroidea</taxon>
        <taxon>Salamandridae</taxon>
        <taxon>Pleurodelinae</taxon>
        <taxon>Pleurodeles</taxon>
    </lineage>
</organism>
<evidence type="ECO:0000256" key="2">
    <source>
        <dbReference type="ARBA" id="ARBA00022692"/>
    </source>
</evidence>
<sequence length="235" mass="26545">MHHSNFLYFWARIESVSRGDIVTNPLRQTLFFNGTRALKDERFQLVEFNQKHVKIILSNVKLEDEGGYFCQLYAEDTHHQIATLTVLVPPENPAVEVKDQAVEGGEVELTCIAHRTRPAATVRWYRDRRELRGISSRQENGKTFSVTNTVRFAVERKDNSAIVTCEATHPALRGQKKQTQYVLDVQFAPTVKIIPSQVVLREGDNLGLTCSVTGNPLLDKVPLGTKHVSAELEYG</sequence>
<dbReference type="InterPro" id="IPR013106">
    <property type="entry name" value="Ig_V-set"/>
</dbReference>
<evidence type="ECO:0000256" key="3">
    <source>
        <dbReference type="ARBA" id="ARBA00022889"/>
    </source>
</evidence>
<dbReference type="PANTHER" id="PTHR45889:SF3">
    <property type="entry name" value="CELL ADHESION MOLECULE 4"/>
    <property type="match status" value="1"/>
</dbReference>
<dbReference type="GO" id="GO:0044291">
    <property type="term" value="C:cell-cell contact zone"/>
    <property type="evidence" value="ECO:0007669"/>
    <property type="project" value="TreeGrafter"/>
</dbReference>
<dbReference type="PROSITE" id="PS50835">
    <property type="entry name" value="IG_LIKE"/>
    <property type="match status" value="1"/>
</dbReference>
<evidence type="ECO:0000259" key="8">
    <source>
        <dbReference type="PROSITE" id="PS50835"/>
    </source>
</evidence>
<feature type="domain" description="Ig-like" evidence="8">
    <location>
        <begin position="93"/>
        <end position="182"/>
    </location>
</feature>
<dbReference type="Proteomes" id="UP001066276">
    <property type="component" value="Chromosome 1_1"/>
</dbReference>
<evidence type="ECO:0000256" key="5">
    <source>
        <dbReference type="ARBA" id="ARBA00023136"/>
    </source>
</evidence>
<evidence type="ECO:0000313" key="9">
    <source>
        <dbReference type="EMBL" id="KAJ1214836.1"/>
    </source>
</evidence>
<keyword evidence="6" id="KW-1015">Disulfide bond</keyword>
<dbReference type="Pfam" id="PF07686">
    <property type="entry name" value="V-set"/>
    <property type="match status" value="1"/>
</dbReference>
<gene>
    <name evidence="9" type="ORF">NDU88_002447</name>
</gene>
<dbReference type="GO" id="GO:0043184">
    <property type="term" value="F:vascular endothelial growth factor receptor 2 binding"/>
    <property type="evidence" value="ECO:0007669"/>
    <property type="project" value="TreeGrafter"/>
</dbReference>
<dbReference type="InterPro" id="IPR013783">
    <property type="entry name" value="Ig-like_fold"/>
</dbReference>
<dbReference type="GO" id="GO:0016020">
    <property type="term" value="C:membrane"/>
    <property type="evidence" value="ECO:0007669"/>
    <property type="project" value="UniProtKB-SubCell"/>
</dbReference>
<dbReference type="PANTHER" id="PTHR45889">
    <property type="entry name" value="IG-LIKE DOMAIN-CONTAINING PROTEIN"/>
    <property type="match status" value="1"/>
</dbReference>
<dbReference type="InterPro" id="IPR036179">
    <property type="entry name" value="Ig-like_dom_sf"/>
</dbReference>
<accession>A0AAV7WPI1</accession>
<name>A0AAV7WPI1_PLEWA</name>
<keyword evidence="4" id="KW-1133">Transmembrane helix</keyword>
<protein>
    <recommendedName>
        <fullName evidence="8">Ig-like domain-containing protein</fullName>
    </recommendedName>
</protein>
<keyword evidence="3" id="KW-0130">Cell adhesion</keyword>
<evidence type="ECO:0000256" key="1">
    <source>
        <dbReference type="ARBA" id="ARBA00004167"/>
    </source>
</evidence>
<dbReference type="GO" id="GO:0035020">
    <property type="term" value="P:regulation of Rac protein signal transduction"/>
    <property type="evidence" value="ECO:0007669"/>
    <property type="project" value="TreeGrafter"/>
</dbReference>
<keyword evidence="10" id="KW-1185">Reference proteome</keyword>
<keyword evidence="7" id="KW-0325">Glycoprotein</keyword>
<dbReference type="AlphaFoldDB" id="A0AAV7WPI1"/>
<keyword evidence="2" id="KW-0812">Transmembrane</keyword>
<dbReference type="EMBL" id="JANPWB010000001">
    <property type="protein sequence ID" value="KAJ1214836.1"/>
    <property type="molecule type" value="Genomic_DNA"/>
</dbReference>